<accession>A0A3E2DFK3</accession>
<dbReference type="Proteomes" id="UP000259211">
    <property type="component" value="Unassembled WGS sequence"/>
</dbReference>
<evidence type="ECO:0000256" key="3">
    <source>
        <dbReference type="ARBA" id="ARBA00022960"/>
    </source>
</evidence>
<dbReference type="GO" id="GO:0016740">
    <property type="term" value="F:transferase activity"/>
    <property type="evidence" value="ECO:0007669"/>
    <property type="project" value="UniProtKB-KW"/>
</dbReference>
<feature type="active site" description="Proton donor/acceptor" evidence="6">
    <location>
        <position position="74"/>
    </location>
</feature>
<protein>
    <submittedName>
        <fullName evidence="8">Murein L,D-transpeptidase</fullName>
    </submittedName>
</protein>
<dbReference type="SUPFAM" id="SSF141523">
    <property type="entry name" value="L,D-transpeptidase catalytic domain-like"/>
    <property type="match status" value="1"/>
</dbReference>
<reference evidence="8 9" key="1">
    <citation type="submission" date="2017-07" db="EMBL/GenBank/DDBJ databases">
        <authorList>
            <person name="Sun Z.S."/>
            <person name="Albrecht U."/>
            <person name="Echele G."/>
            <person name="Lee C.C."/>
        </authorList>
    </citation>
    <scope>NUCLEOTIDE SEQUENCE [LARGE SCALE GENOMIC DNA]</scope>
    <source>
        <strain evidence="8 9">P16-029</strain>
    </source>
</reference>
<feature type="domain" description="L,D-TPase catalytic" evidence="7">
    <location>
        <begin position="1"/>
        <end position="126"/>
    </location>
</feature>
<name>A0A3E2DFK3_9ACTN</name>
<evidence type="ECO:0000259" key="7">
    <source>
        <dbReference type="PROSITE" id="PS52029"/>
    </source>
</evidence>
<keyword evidence="3 6" id="KW-0133">Cell shape</keyword>
<dbReference type="EMBL" id="NOWI01000007">
    <property type="protein sequence ID" value="RFT43743.1"/>
    <property type="molecule type" value="Genomic_DNA"/>
</dbReference>
<dbReference type="CDD" id="cd16913">
    <property type="entry name" value="YkuD_like"/>
    <property type="match status" value="1"/>
</dbReference>
<evidence type="ECO:0000313" key="9">
    <source>
        <dbReference type="Proteomes" id="UP000259211"/>
    </source>
</evidence>
<dbReference type="GO" id="GO:0071555">
    <property type="term" value="P:cell wall organization"/>
    <property type="evidence" value="ECO:0007669"/>
    <property type="project" value="UniProtKB-UniRule"/>
</dbReference>
<evidence type="ECO:0000313" key="8">
    <source>
        <dbReference type="EMBL" id="RFT43743.1"/>
    </source>
</evidence>
<comment type="pathway">
    <text evidence="1 6">Cell wall biogenesis; peptidoglycan biosynthesis.</text>
</comment>
<keyword evidence="5 6" id="KW-0961">Cell wall biogenesis/degradation</keyword>
<sequence>MWVKAENHVYLVDDGVVKRSMLTTAEPWKTPVGDYEIEYKARHAASTEDGIRWYIPNFLAFYQRPGAIGHIGFHQIPWDEKTKKLAQPVYTLGMPGYSSHGCARLAPKDSEALYNFAHEGTKVKVR</sequence>
<dbReference type="InterPro" id="IPR005490">
    <property type="entry name" value="LD_TPept_cat_dom"/>
</dbReference>
<evidence type="ECO:0000256" key="2">
    <source>
        <dbReference type="ARBA" id="ARBA00022679"/>
    </source>
</evidence>
<feature type="active site" description="Nucleophile" evidence="6">
    <location>
        <position position="102"/>
    </location>
</feature>
<comment type="caution">
    <text evidence="8">The sequence shown here is derived from an EMBL/GenBank/DDBJ whole genome shotgun (WGS) entry which is preliminary data.</text>
</comment>
<organism evidence="8 9">
    <name type="scientific">Cutibacterium avidum</name>
    <dbReference type="NCBI Taxonomy" id="33010"/>
    <lineage>
        <taxon>Bacteria</taxon>
        <taxon>Bacillati</taxon>
        <taxon>Actinomycetota</taxon>
        <taxon>Actinomycetes</taxon>
        <taxon>Propionibacteriales</taxon>
        <taxon>Propionibacteriaceae</taxon>
        <taxon>Cutibacterium</taxon>
    </lineage>
</organism>
<dbReference type="AlphaFoldDB" id="A0A3E2DFK3"/>
<proteinExistence type="predicted"/>
<evidence type="ECO:0000256" key="1">
    <source>
        <dbReference type="ARBA" id="ARBA00004752"/>
    </source>
</evidence>
<dbReference type="InterPro" id="IPR038063">
    <property type="entry name" value="Transpep_catalytic_dom"/>
</dbReference>
<keyword evidence="2" id="KW-0808">Transferase</keyword>
<dbReference type="UniPathway" id="UPA00219"/>
<dbReference type="GO" id="GO:0009252">
    <property type="term" value="P:peptidoglycan biosynthetic process"/>
    <property type="evidence" value="ECO:0007669"/>
    <property type="project" value="UniProtKB-UniPathway"/>
</dbReference>
<evidence type="ECO:0000256" key="4">
    <source>
        <dbReference type="ARBA" id="ARBA00022984"/>
    </source>
</evidence>
<dbReference type="Gene3D" id="2.40.440.10">
    <property type="entry name" value="L,D-transpeptidase catalytic domain-like"/>
    <property type="match status" value="1"/>
</dbReference>
<evidence type="ECO:0000256" key="6">
    <source>
        <dbReference type="PROSITE-ProRule" id="PRU01373"/>
    </source>
</evidence>
<keyword evidence="4 6" id="KW-0573">Peptidoglycan synthesis</keyword>
<dbReference type="Pfam" id="PF03734">
    <property type="entry name" value="YkuD"/>
    <property type="match status" value="1"/>
</dbReference>
<gene>
    <name evidence="8" type="ORF">CHT91_09080</name>
</gene>
<dbReference type="GO" id="GO:0008360">
    <property type="term" value="P:regulation of cell shape"/>
    <property type="evidence" value="ECO:0007669"/>
    <property type="project" value="UniProtKB-UniRule"/>
</dbReference>
<dbReference type="PROSITE" id="PS52029">
    <property type="entry name" value="LD_TPASE"/>
    <property type="match status" value="1"/>
</dbReference>
<evidence type="ECO:0000256" key="5">
    <source>
        <dbReference type="ARBA" id="ARBA00023316"/>
    </source>
</evidence>